<proteinExistence type="predicted"/>
<evidence type="ECO:0000256" key="3">
    <source>
        <dbReference type="ARBA" id="ARBA00023015"/>
    </source>
</evidence>
<keyword evidence="1" id="KW-0479">Metal-binding</keyword>
<dbReference type="GO" id="GO:0008270">
    <property type="term" value="F:zinc ion binding"/>
    <property type="evidence" value="ECO:0007669"/>
    <property type="project" value="InterPro"/>
</dbReference>
<dbReference type="PANTHER" id="PTHR31313">
    <property type="entry name" value="TY1 ENHANCER ACTIVATOR"/>
    <property type="match status" value="1"/>
</dbReference>
<accession>A0AA40F7T6</accession>
<name>A0AA40F7T6_9PEZI</name>
<evidence type="ECO:0000256" key="2">
    <source>
        <dbReference type="ARBA" id="ARBA00022833"/>
    </source>
</evidence>
<keyword evidence="3" id="KW-0805">Transcription regulation</keyword>
<keyword evidence="5" id="KW-0804">Transcription</keyword>
<evidence type="ECO:0000313" key="9">
    <source>
        <dbReference type="Proteomes" id="UP001172155"/>
    </source>
</evidence>
<keyword evidence="9" id="KW-1185">Reference proteome</keyword>
<keyword evidence="6" id="KW-0539">Nucleus</keyword>
<evidence type="ECO:0000256" key="1">
    <source>
        <dbReference type="ARBA" id="ARBA00022723"/>
    </source>
</evidence>
<keyword evidence="4" id="KW-0238">DNA-binding</keyword>
<dbReference type="AlphaFoldDB" id="A0AA40F7T6"/>
<dbReference type="GO" id="GO:0006351">
    <property type="term" value="P:DNA-templated transcription"/>
    <property type="evidence" value="ECO:0007669"/>
    <property type="project" value="InterPro"/>
</dbReference>
<evidence type="ECO:0000256" key="5">
    <source>
        <dbReference type="ARBA" id="ARBA00023163"/>
    </source>
</evidence>
<protein>
    <submittedName>
        <fullName evidence="8">Fungal-specific transcription factor domain-containing protein</fullName>
    </submittedName>
</protein>
<dbReference type="InterPro" id="IPR007219">
    <property type="entry name" value="XnlR_reg_dom"/>
</dbReference>
<keyword evidence="2" id="KW-0862">Zinc</keyword>
<reference evidence="8" key="1">
    <citation type="submission" date="2023-06" db="EMBL/GenBank/DDBJ databases">
        <title>Genome-scale phylogeny and comparative genomics of the fungal order Sordariales.</title>
        <authorList>
            <consortium name="Lawrence Berkeley National Laboratory"/>
            <person name="Hensen N."/>
            <person name="Bonometti L."/>
            <person name="Westerberg I."/>
            <person name="Brannstrom I.O."/>
            <person name="Guillou S."/>
            <person name="Cros-Aarteil S."/>
            <person name="Calhoun S."/>
            <person name="Haridas S."/>
            <person name="Kuo A."/>
            <person name="Mondo S."/>
            <person name="Pangilinan J."/>
            <person name="Riley R."/>
            <person name="LaButti K."/>
            <person name="Andreopoulos B."/>
            <person name="Lipzen A."/>
            <person name="Chen C."/>
            <person name="Yanf M."/>
            <person name="Daum C."/>
            <person name="Ng V."/>
            <person name="Clum A."/>
            <person name="Steindorff A."/>
            <person name="Ohm R."/>
            <person name="Martin F."/>
            <person name="Silar P."/>
            <person name="Natvig D."/>
            <person name="Lalanne C."/>
            <person name="Gautier V."/>
            <person name="Ament-velasquez S.L."/>
            <person name="Kruys A."/>
            <person name="Hutchinson M.I."/>
            <person name="Powell A.J."/>
            <person name="Barry K."/>
            <person name="Miller A.N."/>
            <person name="Grigoriev I.V."/>
            <person name="Debuchy R."/>
            <person name="Gladieux P."/>
            <person name="Thoren M.H."/>
            <person name="Johannesson H."/>
        </authorList>
    </citation>
    <scope>NUCLEOTIDE SEQUENCE</scope>
    <source>
        <strain evidence="8">SMH3187-1</strain>
    </source>
</reference>
<sequence length="539" mass="60159">MASITKAPQKSWTNVTSDAELVKHLLELYFCWEYPTLASLSKEHFRQDFSSGSSRYCSPLLVNALLALGSRFSDRPEPRTDPDDPFTAGDAFFEEAKRLFWEQTDHQDLTAVQAIGIMSIREASCGRDIDSRYYAGQSVRLAIEMGLHRLDDDGTGDDHRTVQLITLWGAFSLDHAWSLTTGGLPQFSRFPRFPSKIHVNSELEETSWAPYTDDGPDPRPEAQQPCHIRSVFNCFCELSEIIHGALYTLHCPAKTPTSQAIAEIYHKYLHWYENIPDALRLGLNFTPQVLFVQYVSPSCQPQPPPRLTLHPSIYYHYAILHTFRPFLRLRILNSRILPRQLCLQAADAIQALMRAYSRLYGLRRTPSFLPYIVLGSSRIYLAIEQLDAPHGGSGPGDYDSWLTAHARPAQGVSRLAADALKANMATLEDMARCHRAALVGVRMLGYLTRAWGVYSEIKGALEGEAELMGQTATRRAVVAGRAPDFFGKEEGGGREAEEGGQEMERLRSALFWPAARVPPMIVPAGADLEALGFEGAEGV</sequence>
<dbReference type="SMART" id="SM00906">
    <property type="entry name" value="Fungal_trans"/>
    <property type="match status" value="1"/>
</dbReference>
<evidence type="ECO:0000256" key="6">
    <source>
        <dbReference type="ARBA" id="ARBA00023242"/>
    </source>
</evidence>
<organism evidence="8 9">
    <name type="scientific">Schizothecium vesticola</name>
    <dbReference type="NCBI Taxonomy" id="314040"/>
    <lineage>
        <taxon>Eukaryota</taxon>
        <taxon>Fungi</taxon>
        <taxon>Dikarya</taxon>
        <taxon>Ascomycota</taxon>
        <taxon>Pezizomycotina</taxon>
        <taxon>Sordariomycetes</taxon>
        <taxon>Sordariomycetidae</taxon>
        <taxon>Sordariales</taxon>
        <taxon>Schizotheciaceae</taxon>
        <taxon>Schizothecium</taxon>
    </lineage>
</organism>
<dbReference type="InterPro" id="IPR051615">
    <property type="entry name" value="Transcr_Regulatory_Elem"/>
</dbReference>
<evidence type="ECO:0000256" key="4">
    <source>
        <dbReference type="ARBA" id="ARBA00023125"/>
    </source>
</evidence>
<feature type="domain" description="Xylanolytic transcriptional activator regulatory" evidence="7">
    <location>
        <begin position="131"/>
        <end position="206"/>
    </location>
</feature>
<gene>
    <name evidence="8" type="ORF">B0T18DRAFT_2912</name>
</gene>
<evidence type="ECO:0000259" key="7">
    <source>
        <dbReference type="SMART" id="SM00906"/>
    </source>
</evidence>
<comment type="caution">
    <text evidence="8">The sequence shown here is derived from an EMBL/GenBank/DDBJ whole genome shotgun (WGS) entry which is preliminary data.</text>
</comment>
<evidence type="ECO:0000313" key="8">
    <source>
        <dbReference type="EMBL" id="KAK0752823.1"/>
    </source>
</evidence>
<dbReference type="Proteomes" id="UP001172155">
    <property type="component" value="Unassembled WGS sequence"/>
</dbReference>
<dbReference type="EMBL" id="JAUKUD010000001">
    <property type="protein sequence ID" value="KAK0752823.1"/>
    <property type="molecule type" value="Genomic_DNA"/>
</dbReference>
<dbReference type="CDD" id="cd12148">
    <property type="entry name" value="fungal_TF_MHR"/>
    <property type="match status" value="1"/>
</dbReference>
<dbReference type="GO" id="GO:0003677">
    <property type="term" value="F:DNA binding"/>
    <property type="evidence" value="ECO:0007669"/>
    <property type="project" value="UniProtKB-KW"/>
</dbReference>
<dbReference type="Pfam" id="PF04082">
    <property type="entry name" value="Fungal_trans"/>
    <property type="match status" value="1"/>
</dbReference>
<dbReference type="PANTHER" id="PTHR31313:SF4">
    <property type="entry name" value="CONIDIAL DEVELOPMENT PROTEIN FLUFFY"/>
    <property type="match status" value="1"/>
</dbReference>